<comment type="caution">
    <text evidence="2">The sequence shown here is derived from an EMBL/GenBank/DDBJ whole genome shotgun (WGS) entry which is preliminary data.</text>
</comment>
<feature type="chain" id="PRO_5046414257" evidence="1">
    <location>
        <begin position="28"/>
        <end position="181"/>
    </location>
</feature>
<gene>
    <name evidence="2" type="ORF">GCM10009550_70850</name>
</gene>
<name>A0ABP4CGW3_9ACTN</name>
<organism evidence="2 3">
    <name type="scientific">Actinocorallia libanotica</name>
    <dbReference type="NCBI Taxonomy" id="46162"/>
    <lineage>
        <taxon>Bacteria</taxon>
        <taxon>Bacillati</taxon>
        <taxon>Actinomycetota</taxon>
        <taxon>Actinomycetes</taxon>
        <taxon>Streptosporangiales</taxon>
        <taxon>Thermomonosporaceae</taxon>
        <taxon>Actinocorallia</taxon>
    </lineage>
</organism>
<keyword evidence="3" id="KW-1185">Reference proteome</keyword>
<keyword evidence="1" id="KW-0732">Signal</keyword>
<proteinExistence type="predicted"/>
<protein>
    <submittedName>
        <fullName evidence="2">Uncharacterized protein</fullName>
    </submittedName>
</protein>
<accession>A0ABP4CGW3</accession>
<evidence type="ECO:0000313" key="2">
    <source>
        <dbReference type="EMBL" id="GAA0967251.1"/>
    </source>
</evidence>
<evidence type="ECO:0000313" key="3">
    <source>
        <dbReference type="Proteomes" id="UP001500665"/>
    </source>
</evidence>
<sequence length="181" mass="17327">MSRIAKLAAVGASAAAVVAMTATSASAWTGGSVTGTLTAPLTVKVLGSNVASCTTSTLNGSVTTADKLTISTAAISGCTGSGTVTVAAEALPWANGTLTTGGGTASFNGFRVKANATLLGFPVTCIYAGTITGTNTAASGSPLSTTVTFTNASVSKQSGSSGACPGTAQVSAQYKFQGAGL</sequence>
<reference evidence="3" key="1">
    <citation type="journal article" date="2019" name="Int. J. Syst. Evol. Microbiol.">
        <title>The Global Catalogue of Microorganisms (GCM) 10K type strain sequencing project: providing services to taxonomists for standard genome sequencing and annotation.</title>
        <authorList>
            <consortium name="The Broad Institute Genomics Platform"/>
            <consortium name="The Broad Institute Genome Sequencing Center for Infectious Disease"/>
            <person name="Wu L."/>
            <person name="Ma J."/>
        </authorList>
    </citation>
    <scope>NUCLEOTIDE SEQUENCE [LARGE SCALE GENOMIC DNA]</scope>
    <source>
        <strain evidence="3">JCM 10696</strain>
    </source>
</reference>
<evidence type="ECO:0000256" key="1">
    <source>
        <dbReference type="SAM" id="SignalP"/>
    </source>
</evidence>
<dbReference type="Proteomes" id="UP001500665">
    <property type="component" value="Unassembled WGS sequence"/>
</dbReference>
<dbReference type="EMBL" id="BAAAHH010000049">
    <property type="protein sequence ID" value="GAA0967251.1"/>
    <property type="molecule type" value="Genomic_DNA"/>
</dbReference>
<feature type="signal peptide" evidence="1">
    <location>
        <begin position="1"/>
        <end position="27"/>
    </location>
</feature>
<dbReference type="RefSeq" id="WP_344246510.1">
    <property type="nucleotide sequence ID" value="NZ_BAAAHH010000049.1"/>
</dbReference>